<dbReference type="EMBL" id="AP025295">
    <property type="protein sequence ID" value="BDD01649.1"/>
    <property type="molecule type" value="Genomic_DNA"/>
</dbReference>
<name>A0ABM7VLA5_9BACT</name>
<dbReference type="RefSeq" id="WP_332920345.1">
    <property type="nucleotide sequence ID" value="NZ_AP025295.1"/>
</dbReference>
<proteinExistence type="predicted"/>
<dbReference type="Proteomes" id="UP001354989">
    <property type="component" value="Plasmid pPP3"/>
</dbReference>
<geneLocation type="plasmid" evidence="1 2">
    <name>pPP3</name>
</geneLocation>
<accession>A0ABM7VLA5</accession>
<protein>
    <submittedName>
        <fullName evidence="1">Uncharacterized protein</fullName>
    </submittedName>
</protein>
<reference evidence="1 2" key="1">
    <citation type="submission" date="2021-12" db="EMBL/GenBank/DDBJ databases">
        <title>Genome sequencing of bacteria with rrn-lacking chromosome and rrn-plasmid.</title>
        <authorList>
            <person name="Anda M."/>
            <person name="Iwasaki W."/>
        </authorList>
    </citation>
    <scope>NUCLEOTIDE SEQUENCE [LARGE SCALE GENOMIC DNA]</scope>
    <source>
        <strain evidence="1 2">NBRC 101262</strain>
        <plasmid evidence="1 2">pPP3</plasmid>
    </source>
</reference>
<keyword evidence="2" id="KW-1185">Reference proteome</keyword>
<evidence type="ECO:0000313" key="2">
    <source>
        <dbReference type="Proteomes" id="UP001354989"/>
    </source>
</evidence>
<gene>
    <name evidence="1" type="ORF">PEPS_39290</name>
</gene>
<sequence>MNNENNDALTVGTTLQMGNSQMKIVSIEEKTYPNDPKKYMVYITDKPVYRSRNIISVYRVNQWLTEGRISLVK</sequence>
<keyword evidence="1" id="KW-0614">Plasmid</keyword>
<organism evidence="1 2">
    <name type="scientific">Persicobacter psychrovividus</name>
    <dbReference type="NCBI Taxonomy" id="387638"/>
    <lineage>
        <taxon>Bacteria</taxon>
        <taxon>Pseudomonadati</taxon>
        <taxon>Bacteroidota</taxon>
        <taxon>Cytophagia</taxon>
        <taxon>Cytophagales</taxon>
        <taxon>Persicobacteraceae</taxon>
        <taxon>Persicobacter</taxon>
    </lineage>
</organism>
<evidence type="ECO:0000313" key="1">
    <source>
        <dbReference type="EMBL" id="BDD01649.1"/>
    </source>
</evidence>